<dbReference type="InterPro" id="IPR029063">
    <property type="entry name" value="SAM-dependent_MTases_sf"/>
</dbReference>
<accession>A0A3B0QYQ8</accession>
<name>A0A3B0QYQ8_9ZZZZ</name>
<dbReference type="AlphaFoldDB" id="A0A3B0QYQ8"/>
<reference evidence="2" key="1">
    <citation type="submission" date="2018-06" db="EMBL/GenBank/DDBJ databases">
        <authorList>
            <person name="Zhirakovskaya E."/>
        </authorList>
    </citation>
    <scope>NUCLEOTIDE SEQUENCE</scope>
</reference>
<dbReference type="PANTHER" id="PTHR42912:SF93">
    <property type="entry name" value="N6-ADENOSINE-METHYLTRANSFERASE TMT1A"/>
    <property type="match status" value="1"/>
</dbReference>
<sequence>MEIESVKKIYAGYSGVYDALFKRFFHPRIEHALASMNIKAGERILDVGVGTGLSLSHYPRTSRVVGIDLSGKMLGKAQEKVNDNNYSHIRLFEMDAMNLCFADNSFDKVFISHVVSVVPNPYTLMSEVRRVCKPGGEVVIVNHFKSKNKMLAGFEKVITPVSEKIGWKSDLCMDEFISKAGLSVKRSFKLKKLDFWSLLFTTNVKDAESERISSC</sequence>
<organism evidence="2">
    <name type="scientific">hydrothermal vent metagenome</name>
    <dbReference type="NCBI Taxonomy" id="652676"/>
    <lineage>
        <taxon>unclassified sequences</taxon>
        <taxon>metagenomes</taxon>
        <taxon>ecological metagenomes</taxon>
    </lineage>
</organism>
<dbReference type="CDD" id="cd02440">
    <property type="entry name" value="AdoMet_MTases"/>
    <property type="match status" value="1"/>
</dbReference>
<dbReference type="InterPro" id="IPR013216">
    <property type="entry name" value="Methyltransf_11"/>
</dbReference>
<evidence type="ECO:0000259" key="1">
    <source>
        <dbReference type="Pfam" id="PF08241"/>
    </source>
</evidence>
<protein>
    <recommendedName>
        <fullName evidence="1">Methyltransferase type 11 domain-containing protein</fullName>
    </recommendedName>
</protein>
<dbReference type="EMBL" id="UOEA01000087">
    <property type="protein sequence ID" value="VAV85422.1"/>
    <property type="molecule type" value="Genomic_DNA"/>
</dbReference>
<dbReference type="GO" id="GO:0008757">
    <property type="term" value="F:S-adenosylmethionine-dependent methyltransferase activity"/>
    <property type="evidence" value="ECO:0007669"/>
    <property type="project" value="InterPro"/>
</dbReference>
<dbReference type="Pfam" id="PF08241">
    <property type="entry name" value="Methyltransf_11"/>
    <property type="match status" value="1"/>
</dbReference>
<evidence type="ECO:0000313" key="2">
    <source>
        <dbReference type="EMBL" id="VAV85422.1"/>
    </source>
</evidence>
<dbReference type="SUPFAM" id="SSF53335">
    <property type="entry name" value="S-adenosyl-L-methionine-dependent methyltransferases"/>
    <property type="match status" value="1"/>
</dbReference>
<dbReference type="InterPro" id="IPR050508">
    <property type="entry name" value="Methyltransf_Superfamily"/>
</dbReference>
<proteinExistence type="predicted"/>
<feature type="domain" description="Methyltransferase type 11" evidence="1">
    <location>
        <begin position="45"/>
        <end position="140"/>
    </location>
</feature>
<dbReference type="Gene3D" id="3.40.50.150">
    <property type="entry name" value="Vaccinia Virus protein VP39"/>
    <property type="match status" value="1"/>
</dbReference>
<gene>
    <name evidence="2" type="ORF">MNBD_DELTA01-999</name>
</gene>
<dbReference type="PANTHER" id="PTHR42912">
    <property type="entry name" value="METHYLTRANSFERASE"/>
    <property type="match status" value="1"/>
</dbReference>